<name>S3CEW0_GLAL2</name>
<gene>
    <name evidence="2" type="ORF">GLAREA_11613</name>
</gene>
<protein>
    <submittedName>
        <fullName evidence="2">Uncharacterized protein</fullName>
    </submittedName>
</protein>
<feature type="compositionally biased region" description="Acidic residues" evidence="1">
    <location>
        <begin position="241"/>
        <end position="252"/>
    </location>
</feature>
<dbReference type="GO" id="GO:0006364">
    <property type="term" value="P:rRNA processing"/>
    <property type="evidence" value="ECO:0007669"/>
    <property type="project" value="InterPro"/>
</dbReference>
<feature type="compositionally biased region" description="Polar residues" evidence="1">
    <location>
        <begin position="194"/>
        <end position="207"/>
    </location>
</feature>
<dbReference type="GeneID" id="19470654"/>
<feature type="compositionally biased region" description="Polar residues" evidence="1">
    <location>
        <begin position="68"/>
        <end position="79"/>
    </location>
</feature>
<dbReference type="Proteomes" id="UP000016922">
    <property type="component" value="Unassembled WGS sequence"/>
</dbReference>
<feature type="region of interest" description="Disordered" evidence="1">
    <location>
        <begin position="188"/>
        <end position="252"/>
    </location>
</feature>
<dbReference type="InterPro" id="IPR013268">
    <property type="entry name" value="UTP16"/>
</dbReference>
<dbReference type="KEGG" id="glz:GLAREA_11613"/>
<feature type="region of interest" description="Disordered" evidence="1">
    <location>
        <begin position="33"/>
        <end position="125"/>
    </location>
</feature>
<dbReference type="EMBL" id="KE145372">
    <property type="protein sequence ID" value="EPE25032.1"/>
    <property type="molecule type" value="Genomic_DNA"/>
</dbReference>
<evidence type="ECO:0000313" key="3">
    <source>
        <dbReference type="Proteomes" id="UP000016922"/>
    </source>
</evidence>
<dbReference type="GO" id="GO:0030515">
    <property type="term" value="F:snoRNA binding"/>
    <property type="evidence" value="ECO:0007669"/>
    <property type="project" value="InterPro"/>
</dbReference>
<reference evidence="2 3" key="1">
    <citation type="journal article" date="2013" name="BMC Genomics">
        <title>Genomics-driven discovery of the pneumocandin biosynthetic gene cluster in the fungus Glarea lozoyensis.</title>
        <authorList>
            <person name="Chen L."/>
            <person name="Yue Q."/>
            <person name="Zhang X."/>
            <person name="Xiang M."/>
            <person name="Wang C."/>
            <person name="Li S."/>
            <person name="Che Y."/>
            <person name="Ortiz-Lopez F.J."/>
            <person name="Bills G.F."/>
            <person name="Liu X."/>
            <person name="An Z."/>
        </authorList>
    </citation>
    <scope>NUCLEOTIDE SEQUENCE [LARGE SCALE GENOMIC DNA]</scope>
    <source>
        <strain evidence="3">ATCC 20868 / MF5171</strain>
    </source>
</reference>
<dbReference type="Pfam" id="PF08297">
    <property type="entry name" value="U3_snoRNA_assoc"/>
    <property type="match status" value="1"/>
</dbReference>
<accession>S3CEW0</accession>
<proteinExistence type="predicted"/>
<dbReference type="RefSeq" id="XP_008087947.1">
    <property type="nucleotide sequence ID" value="XM_008089756.1"/>
</dbReference>
<sequence length="339" mass="37155">MSGMAHKSCADNPSRITGPMFARIFSTARGFLSTTPESEKEEPQLASRINTSMVATRRRGELPPLGESATQHDGSISTPRTRKRRSMEITSPVVAEEDNDEPPEVVSSTAKRRRTGKSIGTPVKKLEIRTKDTRPVVEIPFMDPIPVSELSTPTAEAVKIVVPNEESEMEEDAGEVNTANASISMSFEVPVSQLDIQTTPKSGSPQPSDLREQPTPSKTQPPVPIPANTPFDTPGLLPEEFLQDDEDDEEEEVEMKALQLSSVPVKAKKTTFADLAPIPKDRRIGSTTYKVTKVRNSNLAPPSLTQARKTKEAWLQGRAGTKFGTNRKPFSKGFFVSKK</sequence>
<dbReference type="HOGENOM" id="CLU_819035_0_0_1"/>
<keyword evidence="3" id="KW-1185">Reference proteome</keyword>
<evidence type="ECO:0000313" key="2">
    <source>
        <dbReference type="EMBL" id="EPE25032.1"/>
    </source>
</evidence>
<dbReference type="AlphaFoldDB" id="S3CEW0"/>
<organism evidence="2 3">
    <name type="scientific">Glarea lozoyensis (strain ATCC 20868 / MF5171)</name>
    <dbReference type="NCBI Taxonomy" id="1116229"/>
    <lineage>
        <taxon>Eukaryota</taxon>
        <taxon>Fungi</taxon>
        <taxon>Dikarya</taxon>
        <taxon>Ascomycota</taxon>
        <taxon>Pezizomycotina</taxon>
        <taxon>Leotiomycetes</taxon>
        <taxon>Helotiales</taxon>
        <taxon>Helotiaceae</taxon>
        <taxon>Glarea</taxon>
    </lineage>
</organism>
<dbReference type="eggNOG" id="ENOG502S51X">
    <property type="taxonomic scope" value="Eukaryota"/>
</dbReference>
<dbReference type="OrthoDB" id="5245631at2759"/>
<evidence type="ECO:0000256" key="1">
    <source>
        <dbReference type="SAM" id="MobiDB-lite"/>
    </source>
</evidence>